<reference evidence="2" key="1">
    <citation type="submission" date="2012-11" db="EMBL/GenBank/DDBJ databases">
        <authorList>
            <person name="Lucero-Rivera Y.E."/>
            <person name="Tovar-Ramirez D."/>
        </authorList>
    </citation>
    <scope>NUCLEOTIDE SEQUENCE</scope>
    <source>
        <tissue evidence="2">Salivary gland</tissue>
    </source>
</reference>
<sequence>MEMLVILLALLIPAIYMIAPDERNSTELPGNRMPARSRQELFLMGFSTDLNNSNIKCVKSTFSSKTNETVVRYVQLKWQIDQHWINVNRSITIHVPNDPIVFNLTLDYDDFFMLYAGAKTQYRIKYYNTRCLILGDESPSMWEKPPCSLWVKINGTRNVPKLCKLHFENNCRNTSIFDQSYWPTCNKTF</sequence>
<evidence type="ECO:0000313" key="2">
    <source>
        <dbReference type="EMBL" id="JAA60688.1"/>
    </source>
</evidence>
<dbReference type="SUPFAM" id="SSF50814">
    <property type="entry name" value="Lipocalins"/>
    <property type="match status" value="1"/>
</dbReference>
<name>L7MBW6_RHIPC</name>
<reference evidence="2" key="2">
    <citation type="journal article" date="2015" name="J. Proteomics">
        <title>Sexual differences in the sialomes of the zebra tick, Rhipicephalus pulchellus.</title>
        <authorList>
            <person name="Tan A.W."/>
            <person name="Francischetti I.M."/>
            <person name="Slovak M."/>
            <person name="Kini R.M."/>
            <person name="Ribeiro J.M."/>
        </authorList>
    </citation>
    <scope>NUCLEOTIDE SEQUENCE</scope>
    <source>
        <tissue evidence="2">Salivary gland</tissue>
    </source>
</reference>
<dbReference type="InterPro" id="IPR012674">
    <property type="entry name" value="Calycin"/>
</dbReference>
<dbReference type="AlphaFoldDB" id="L7MBW6"/>
<feature type="signal peptide" evidence="1">
    <location>
        <begin position="1"/>
        <end position="17"/>
    </location>
</feature>
<feature type="chain" id="PRO_5003981610" evidence="1">
    <location>
        <begin position="18"/>
        <end position="189"/>
    </location>
</feature>
<dbReference type="EMBL" id="GACK01004346">
    <property type="protein sequence ID" value="JAA60688.1"/>
    <property type="molecule type" value="mRNA"/>
</dbReference>
<proteinExistence type="evidence at transcript level"/>
<evidence type="ECO:0000256" key="1">
    <source>
        <dbReference type="SAM" id="SignalP"/>
    </source>
</evidence>
<keyword evidence="1" id="KW-0732">Signal</keyword>
<dbReference type="Gene3D" id="2.40.128.20">
    <property type="match status" value="1"/>
</dbReference>
<organism evidence="2">
    <name type="scientific">Rhipicephalus pulchellus</name>
    <name type="common">Yellow backed tick</name>
    <name type="synonym">Dermacentor pulchellus</name>
    <dbReference type="NCBI Taxonomy" id="72859"/>
    <lineage>
        <taxon>Eukaryota</taxon>
        <taxon>Metazoa</taxon>
        <taxon>Ecdysozoa</taxon>
        <taxon>Arthropoda</taxon>
        <taxon>Chelicerata</taxon>
        <taxon>Arachnida</taxon>
        <taxon>Acari</taxon>
        <taxon>Parasitiformes</taxon>
        <taxon>Ixodida</taxon>
        <taxon>Ixodoidea</taxon>
        <taxon>Ixodidae</taxon>
        <taxon>Rhipicephalinae</taxon>
        <taxon>Rhipicephalus</taxon>
        <taxon>Rhipicephalus</taxon>
    </lineage>
</organism>
<protein>
    <submittedName>
        <fullName evidence="2">Putative group viii salivary lipocalin</fullName>
    </submittedName>
</protein>
<accession>L7MBW6</accession>